<accession>A0A0D2KPG7</accession>
<sequence length="89" mass="9959">MAVLRWQSIPNSGWIPSMRRIWAAGLQSRLPYLSEIKTSALKFLAATSPHFSSGPSSRLHAQDDTTAVIFDYASFLKVQLRFGVKLSFT</sequence>
<evidence type="ECO:0000313" key="1">
    <source>
        <dbReference type="EMBL" id="KJA16522.1"/>
    </source>
</evidence>
<keyword evidence="2" id="KW-1185">Reference proteome</keyword>
<evidence type="ECO:0000313" key="2">
    <source>
        <dbReference type="Proteomes" id="UP000054270"/>
    </source>
</evidence>
<reference evidence="2" key="1">
    <citation type="submission" date="2014-04" db="EMBL/GenBank/DDBJ databases">
        <title>Evolutionary Origins and Diversification of the Mycorrhizal Mutualists.</title>
        <authorList>
            <consortium name="DOE Joint Genome Institute"/>
            <consortium name="Mycorrhizal Genomics Consortium"/>
            <person name="Kohler A."/>
            <person name="Kuo A."/>
            <person name="Nagy L.G."/>
            <person name="Floudas D."/>
            <person name="Copeland A."/>
            <person name="Barry K.W."/>
            <person name="Cichocki N."/>
            <person name="Veneault-Fourrey C."/>
            <person name="LaButti K."/>
            <person name="Lindquist E.A."/>
            <person name="Lipzen A."/>
            <person name="Lundell T."/>
            <person name="Morin E."/>
            <person name="Murat C."/>
            <person name="Riley R."/>
            <person name="Ohm R."/>
            <person name="Sun H."/>
            <person name="Tunlid A."/>
            <person name="Henrissat B."/>
            <person name="Grigoriev I.V."/>
            <person name="Hibbett D.S."/>
            <person name="Martin F."/>
        </authorList>
    </citation>
    <scope>NUCLEOTIDE SEQUENCE [LARGE SCALE GENOMIC DNA]</scope>
    <source>
        <strain evidence="2">FD-334 SS-4</strain>
    </source>
</reference>
<gene>
    <name evidence="1" type="ORF">HYPSUDRAFT_1064332</name>
</gene>
<dbReference type="AlphaFoldDB" id="A0A0D2KPG7"/>
<protein>
    <submittedName>
        <fullName evidence="1">Uncharacterized protein</fullName>
    </submittedName>
</protein>
<dbReference type="Proteomes" id="UP000054270">
    <property type="component" value="Unassembled WGS sequence"/>
</dbReference>
<proteinExistence type="predicted"/>
<name>A0A0D2KPG7_HYPSF</name>
<dbReference type="EMBL" id="KN817619">
    <property type="protein sequence ID" value="KJA16522.1"/>
    <property type="molecule type" value="Genomic_DNA"/>
</dbReference>
<organism evidence="1 2">
    <name type="scientific">Hypholoma sublateritium (strain FD-334 SS-4)</name>
    <dbReference type="NCBI Taxonomy" id="945553"/>
    <lineage>
        <taxon>Eukaryota</taxon>
        <taxon>Fungi</taxon>
        <taxon>Dikarya</taxon>
        <taxon>Basidiomycota</taxon>
        <taxon>Agaricomycotina</taxon>
        <taxon>Agaricomycetes</taxon>
        <taxon>Agaricomycetidae</taxon>
        <taxon>Agaricales</taxon>
        <taxon>Agaricineae</taxon>
        <taxon>Strophariaceae</taxon>
        <taxon>Hypholoma</taxon>
    </lineage>
</organism>